<dbReference type="Gene3D" id="1.10.10.10">
    <property type="entry name" value="Winged helix-like DNA-binding domain superfamily/Winged helix DNA-binding domain"/>
    <property type="match status" value="1"/>
</dbReference>
<dbReference type="AlphaFoldDB" id="Q2G4I3"/>
<dbReference type="EMBL" id="CP000248">
    <property type="protein sequence ID" value="ABD27240.1"/>
    <property type="molecule type" value="Genomic_DNA"/>
</dbReference>
<reference evidence="7" key="1">
    <citation type="submission" date="2006-01" db="EMBL/GenBank/DDBJ databases">
        <title>Complete sequence of Novosphingobium aromaticivorans DSM 12444.</title>
        <authorList>
            <consortium name="US DOE Joint Genome Institute"/>
            <person name="Copeland A."/>
            <person name="Lucas S."/>
            <person name="Lapidus A."/>
            <person name="Barry K."/>
            <person name="Detter J.C."/>
            <person name="Glavina T."/>
            <person name="Hammon N."/>
            <person name="Israni S."/>
            <person name="Pitluck S."/>
            <person name="Chain P."/>
            <person name="Malfatti S."/>
            <person name="Shin M."/>
            <person name="Vergez L."/>
            <person name="Schmutz J."/>
            <person name="Larimer F."/>
            <person name="Land M."/>
            <person name="Kyrpides N."/>
            <person name="Ivanova N."/>
            <person name="Fredrickson J."/>
            <person name="Balkwill D."/>
            <person name="Romine M.F."/>
            <person name="Richardson P."/>
        </authorList>
    </citation>
    <scope>NUCLEOTIDE SEQUENCE [LARGE SCALE GENOMIC DNA]</scope>
    <source>
        <strain evidence="7">ATCC 700278 / DSM 12444 / CCUG 56034 / CIP 105152 / NBRC 16084 / F199</strain>
    </source>
</reference>
<evidence type="ECO:0000313" key="7">
    <source>
        <dbReference type="Proteomes" id="UP000009134"/>
    </source>
</evidence>
<dbReference type="InterPro" id="IPR036390">
    <property type="entry name" value="WH_DNA-bd_sf"/>
</dbReference>
<evidence type="ECO:0000256" key="4">
    <source>
        <dbReference type="SAM" id="MobiDB-lite"/>
    </source>
</evidence>
<gene>
    <name evidence="6" type="ordered locus">Saro_2804</name>
</gene>
<dbReference type="GO" id="GO:0003700">
    <property type="term" value="F:DNA-binding transcription factor activity"/>
    <property type="evidence" value="ECO:0007669"/>
    <property type="project" value="InterPro"/>
</dbReference>
<dbReference type="SUPFAM" id="SSF46785">
    <property type="entry name" value="Winged helix' DNA-binding domain"/>
    <property type="match status" value="1"/>
</dbReference>
<keyword evidence="7" id="KW-1185">Reference proteome</keyword>
<keyword evidence="3" id="KW-0804">Transcription</keyword>
<keyword evidence="1" id="KW-0805">Transcription regulation</keyword>
<dbReference type="HOGENOM" id="CLU_1473764_0_0_5"/>
<keyword evidence="2" id="KW-0238">DNA-binding</keyword>
<evidence type="ECO:0000256" key="2">
    <source>
        <dbReference type="ARBA" id="ARBA00023125"/>
    </source>
</evidence>
<feature type="compositionally biased region" description="Polar residues" evidence="4">
    <location>
        <begin position="20"/>
        <end position="31"/>
    </location>
</feature>
<feature type="domain" description="HTH marR-type" evidence="5">
    <location>
        <begin position="43"/>
        <end position="176"/>
    </location>
</feature>
<feature type="region of interest" description="Disordered" evidence="4">
    <location>
        <begin position="1"/>
        <end position="31"/>
    </location>
</feature>
<evidence type="ECO:0000259" key="5">
    <source>
        <dbReference type="PROSITE" id="PS50995"/>
    </source>
</evidence>
<dbReference type="InterPro" id="IPR036388">
    <property type="entry name" value="WH-like_DNA-bd_sf"/>
</dbReference>
<organism evidence="6 7">
    <name type="scientific">Novosphingobium aromaticivorans (strain ATCC 700278 / DSM 12444 / CCUG 56034 / CIP 105152 / NBRC 16084 / F199)</name>
    <dbReference type="NCBI Taxonomy" id="279238"/>
    <lineage>
        <taxon>Bacteria</taxon>
        <taxon>Pseudomonadati</taxon>
        <taxon>Pseudomonadota</taxon>
        <taxon>Alphaproteobacteria</taxon>
        <taxon>Sphingomonadales</taxon>
        <taxon>Sphingomonadaceae</taxon>
        <taxon>Novosphingobium</taxon>
    </lineage>
</organism>
<dbReference type="Pfam" id="PF12802">
    <property type="entry name" value="MarR_2"/>
    <property type="match status" value="1"/>
</dbReference>
<dbReference type="PANTHER" id="PTHR42756:SF1">
    <property type="entry name" value="TRANSCRIPTIONAL REPRESSOR OF EMRAB OPERON"/>
    <property type="match status" value="1"/>
</dbReference>
<dbReference type="PROSITE" id="PS50995">
    <property type="entry name" value="HTH_MARR_2"/>
    <property type="match status" value="1"/>
</dbReference>
<dbReference type="Proteomes" id="UP000009134">
    <property type="component" value="Chromosome"/>
</dbReference>
<evidence type="ECO:0000313" key="6">
    <source>
        <dbReference type="EMBL" id="ABD27240.1"/>
    </source>
</evidence>
<evidence type="ECO:0000256" key="3">
    <source>
        <dbReference type="ARBA" id="ARBA00023163"/>
    </source>
</evidence>
<protein>
    <submittedName>
        <fullName evidence="6">Transcriptional regulator, MarR family</fullName>
    </submittedName>
</protein>
<dbReference type="KEGG" id="nar:Saro_2804"/>
<proteinExistence type="predicted"/>
<dbReference type="GO" id="GO:0003677">
    <property type="term" value="F:DNA binding"/>
    <property type="evidence" value="ECO:0007669"/>
    <property type="project" value="UniProtKB-KW"/>
</dbReference>
<dbReference type="PANTHER" id="PTHR42756">
    <property type="entry name" value="TRANSCRIPTIONAL REGULATOR, MARR"/>
    <property type="match status" value="1"/>
</dbReference>
<evidence type="ECO:0000256" key="1">
    <source>
        <dbReference type="ARBA" id="ARBA00023015"/>
    </source>
</evidence>
<dbReference type="SMART" id="SM00347">
    <property type="entry name" value="HTH_MARR"/>
    <property type="match status" value="1"/>
</dbReference>
<dbReference type="InterPro" id="IPR000835">
    <property type="entry name" value="HTH_MarR-typ"/>
</dbReference>
<sequence length="183" mass="19706">MQFDHTAPLAHGRERDRRQAMSSAPQTEQTSVPAALDITIEGEVALLVDLLKLGTFIGTPMREGVADPMGLTATDLRIVLALGGEGELAGHELSDIMGLPPMNVSRAIAALTQRGLVEPGLDRSNRRRKPVRLSAEGQRLFAQTIPAMAHVGADLFKGVPQRDREAFRRVAASVLARIGRWGG</sequence>
<name>Q2G4I3_NOVAD</name>
<accession>Q2G4I3</accession>